<name>A0A506XU41_9MICO</name>
<comment type="caution">
    <text evidence="3">The sequence shown here is derived from an EMBL/GenBank/DDBJ whole genome shotgun (WGS) entry which is preliminary data.</text>
</comment>
<evidence type="ECO:0000313" key="4">
    <source>
        <dbReference type="Proteomes" id="UP000316252"/>
    </source>
</evidence>
<dbReference type="Pfam" id="PF00583">
    <property type="entry name" value="Acetyltransf_1"/>
    <property type="match status" value="1"/>
</dbReference>
<feature type="domain" description="N-acetyltransferase" evidence="2">
    <location>
        <begin position="15"/>
        <end position="221"/>
    </location>
</feature>
<accession>A0A506XU41</accession>
<dbReference type="RefSeq" id="WP_141163587.1">
    <property type="nucleotide sequence ID" value="NZ_VHQG01000002.1"/>
</dbReference>
<dbReference type="InterPro" id="IPR016181">
    <property type="entry name" value="Acyl_CoA_acyltransferase"/>
</dbReference>
<sequence length="223" mass="24032">MASRPRYPTDHEPELTVRSAVHRFDDFAEVVGVKKPGGGGCWCMSYRDARLSNTERPEYMRAECATEPGPGVLAYVDGEVAGWCSVAPRSSYRRLMNSRTIPFVDERDAWVAVCFVVRAGFRGHGVMHTLLDGAVEHAAAHGAEVIEGYPVDLDPAAGAPSGSGRGAEPGHGDADGGVSGRVDVISGYVGTVRLFEQHGFHRVAETTAHSGGRTRWILRRELG</sequence>
<keyword evidence="3" id="KW-0808">Transferase</keyword>
<dbReference type="SUPFAM" id="SSF55729">
    <property type="entry name" value="Acyl-CoA N-acyltransferases (Nat)"/>
    <property type="match status" value="1"/>
</dbReference>
<organism evidence="3 4">
    <name type="scientific">Schumannella soli</name>
    <dbReference type="NCBI Taxonomy" id="2590779"/>
    <lineage>
        <taxon>Bacteria</taxon>
        <taxon>Bacillati</taxon>
        <taxon>Actinomycetota</taxon>
        <taxon>Actinomycetes</taxon>
        <taxon>Micrococcales</taxon>
        <taxon>Microbacteriaceae</taxon>
        <taxon>Schumannella</taxon>
    </lineage>
</organism>
<reference evidence="3 4" key="1">
    <citation type="submission" date="2019-06" db="EMBL/GenBank/DDBJ databases">
        <authorList>
            <person name="Li F."/>
        </authorList>
    </citation>
    <scope>NUCLEOTIDE SEQUENCE [LARGE SCALE GENOMIC DNA]</scope>
    <source>
        <strain evidence="3 4">10F1D-1</strain>
    </source>
</reference>
<evidence type="ECO:0000256" key="1">
    <source>
        <dbReference type="SAM" id="MobiDB-lite"/>
    </source>
</evidence>
<dbReference type="AlphaFoldDB" id="A0A506XU41"/>
<dbReference type="Proteomes" id="UP000316252">
    <property type="component" value="Unassembled WGS sequence"/>
</dbReference>
<protein>
    <submittedName>
        <fullName evidence="3">GNAT family N-acetyltransferase</fullName>
    </submittedName>
</protein>
<evidence type="ECO:0000259" key="2">
    <source>
        <dbReference type="PROSITE" id="PS51186"/>
    </source>
</evidence>
<dbReference type="OrthoDB" id="3239945at2"/>
<dbReference type="CDD" id="cd04301">
    <property type="entry name" value="NAT_SF"/>
    <property type="match status" value="1"/>
</dbReference>
<gene>
    <name evidence="3" type="ORF">FJ657_10585</name>
</gene>
<keyword evidence="4" id="KW-1185">Reference proteome</keyword>
<dbReference type="GO" id="GO:0016747">
    <property type="term" value="F:acyltransferase activity, transferring groups other than amino-acyl groups"/>
    <property type="evidence" value="ECO:0007669"/>
    <property type="project" value="InterPro"/>
</dbReference>
<dbReference type="InterPro" id="IPR000182">
    <property type="entry name" value="GNAT_dom"/>
</dbReference>
<proteinExistence type="predicted"/>
<evidence type="ECO:0000313" key="3">
    <source>
        <dbReference type="EMBL" id="TPW76231.1"/>
    </source>
</evidence>
<dbReference type="Gene3D" id="3.40.630.30">
    <property type="match status" value="1"/>
</dbReference>
<dbReference type="PROSITE" id="PS51186">
    <property type="entry name" value="GNAT"/>
    <property type="match status" value="1"/>
</dbReference>
<feature type="region of interest" description="Disordered" evidence="1">
    <location>
        <begin position="154"/>
        <end position="178"/>
    </location>
</feature>
<dbReference type="EMBL" id="VHQG01000002">
    <property type="protein sequence ID" value="TPW76231.1"/>
    <property type="molecule type" value="Genomic_DNA"/>
</dbReference>